<evidence type="ECO:0000256" key="1">
    <source>
        <dbReference type="SAM" id="MobiDB-lite"/>
    </source>
</evidence>
<gene>
    <name evidence="2" type="ORF">MAN_10757</name>
</gene>
<reference evidence="2 3" key="1">
    <citation type="journal article" date="2014" name="Proc. Natl. Acad. Sci. U.S.A.">
        <title>Trajectory and genomic determinants of fungal-pathogen speciation and host adaptation.</title>
        <authorList>
            <person name="Hu X."/>
            <person name="Xiao G."/>
            <person name="Zheng P."/>
            <person name="Shang Y."/>
            <person name="Su Y."/>
            <person name="Zhang X."/>
            <person name="Liu X."/>
            <person name="Zhan S."/>
            <person name="St Leger R.J."/>
            <person name="Wang C."/>
        </authorList>
    </citation>
    <scope>NUCLEOTIDE SEQUENCE [LARGE SCALE GENOMIC DNA]</scope>
    <source>
        <strain evidence="2 3">ARSEF 549</strain>
    </source>
</reference>
<dbReference type="HOGENOM" id="CLU_831796_0_0_1"/>
<dbReference type="EMBL" id="AZNF01000030">
    <property type="protein sequence ID" value="KID59345.1"/>
    <property type="molecule type" value="Genomic_DNA"/>
</dbReference>
<sequence>MSTFVSIFIDPTWNQLYHDAKRLPEHASTTLFARWLDREIFPESKFVVATEKPTREHHDRTRMDITVQTLLLEPAYGEIRSRFLVNTWVFWLTAEGKKAKSGREALRYAEEQAYTKTWNYLHENRTAVSSCWVLTYFGTCARLWSCTYNGPGMLEGFFPYRGDNGESETYLDIKDNESEFHVAWGYIKQNLQPNPTQIYDFWYPATNSAGPSTELSAASASDLPMTEIDARPSVINSKDYAYVDVVRTFEDENGLGRRYVVPYGGQHKGILLKDWRNVKICFDSHQADGYFQDDLGIWTLTLEPKAEEKGKSKTTSGTSGHKKGRSRK</sequence>
<evidence type="ECO:0000313" key="2">
    <source>
        <dbReference type="EMBL" id="KID59345.1"/>
    </source>
</evidence>
<evidence type="ECO:0000313" key="3">
    <source>
        <dbReference type="Proteomes" id="UP000031186"/>
    </source>
</evidence>
<accession>A0A0B4EAR3</accession>
<comment type="caution">
    <text evidence="2">The sequence shown here is derived from an EMBL/GenBank/DDBJ whole genome shotgun (WGS) entry which is preliminary data.</text>
</comment>
<protein>
    <submittedName>
        <fullName evidence="2">Uncharacterized protein</fullName>
    </submittedName>
</protein>
<feature type="region of interest" description="Disordered" evidence="1">
    <location>
        <begin position="306"/>
        <end position="328"/>
    </location>
</feature>
<name>A0A0B4EAR3_METAF</name>
<dbReference type="VEuPathDB" id="FungiDB:MAN_10757"/>
<proteinExistence type="predicted"/>
<organism evidence="2 3">
    <name type="scientific">Metarhizium anisopliae (strain ARSEF 549)</name>
    <dbReference type="NCBI Taxonomy" id="3151832"/>
    <lineage>
        <taxon>Eukaryota</taxon>
        <taxon>Fungi</taxon>
        <taxon>Dikarya</taxon>
        <taxon>Ascomycota</taxon>
        <taxon>Pezizomycotina</taxon>
        <taxon>Sordariomycetes</taxon>
        <taxon>Hypocreomycetidae</taxon>
        <taxon>Hypocreales</taxon>
        <taxon>Clavicipitaceae</taxon>
        <taxon>Metarhizium</taxon>
    </lineage>
</organism>
<dbReference type="AlphaFoldDB" id="A0A0B4EAR3"/>
<dbReference type="Proteomes" id="UP000031186">
    <property type="component" value="Unassembled WGS sequence"/>
</dbReference>
<keyword evidence="3" id="KW-1185">Reference proteome</keyword>
<feature type="non-terminal residue" evidence="2">
    <location>
        <position position="1"/>
    </location>
</feature>
<dbReference type="OrthoDB" id="4941385at2759"/>